<dbReference type="RefSeq" id="WP_200170769.1">
    <property type="nucleotide sequence ID" value="NZ_BAABKQ010000001.1"/>
</dbReference>
<organism evidence="2 3">
    <name type="scientific">Tomitella cavernea</name>
    <dbReference type="NCBI Taxonomy" id="1387982"/>
    <lineage>
        <taxon>Bacteria</taxon>
        <taxon>Bacillati</taxon>
        <taxon>Actinomycetota</taxon>
        <taxon>Actinomycetes</taxon>
        <taxon>Mycobacteriales</taxon>
        <taxon>Tomitella</taxon>
    </lineage>
</organism>
<gene>
    <name evidence="2" type="ORF">GCM10023353_11760</name>
</gene>
<evidence type="ECO:0000313" key="3">
    <source>
        <dbReference type="Proteomes" id="UP001500839"/>
    </source>
</evidence>
<evidence type="ECO:0000256" key="1">
    <source>
        <dbReference type="SAM" id="SignalP"/>
    </source>
</evidence>
<dbReference type="Proteomes" id="UP001500839">
    <property type="component" value="Unassembled WGS sequence"/>
</dbReference>
<name>A0ABP9CFL5_9ACTN</name>
<protein>
    <submittedName>
        <fullName evidence="2">Uncharacterized protein</fullName>
    </submittedName>
</protein>
<keyword evidence="3" id="KW-1185">Reference proteome</keyword>
<reference evidence="3" key="1">
    <citation type="journal article" date="2019" name="Int. J. Syst. Evol. Microbiol.">
        <title>The Global Catalogue of Microorganisms (GCM) 10K type strain sequencing project: providing services to taxonomists for standard genome sequencing and annotation.</title>
        <authorList>
            <consortium name="The Broad Institute Genomics Platform"/>
            <consortium name="The Broad Institute Genome Sequencing Center for Infectious Disease"/>
            <person name="Wu L."/>
            <person name="Ma J."/>
        </authorList>
    </citation>
    <scope>NUCLEOTIDE SEQUENCE [LARGE SCALE GENOMIC DNA]</scope>
    <source>
        <strain evidence="3">JCM 18542</strain>
    </source>
</reference>
<feature type="chain" id="PRO_5046493373" evidence="1">
    <location>
        <begin position="20"/>
        <end position="65"/>
    </location>
</feature>
<accession>A0ABP9CFL5</accession>
<comment type="caution">
    <text evidence="2">The sequence shown here is derived from an EMBL/GenBank/DDBJ whole genome shotgun (WGS) entry which is preliminary data.</text>
</comment>
<proteinExistence type="predicted"/>
<evidence type="ECO:0000313" key="2">
    <source>
        <dbReference type="EMBL" id="GAA4809450.1"/>
    </source>
</evidence>
<keyword evidence="1" id="KW-0732">Signal</keyword>
<feature type="signal peptide" evidence="1">
    <location>
        <begin position="1"/>
        <end position="19"/>
    </location>
</feature>
<dbReference type="EMBL" id="BAABKQ010000001">
    <property type="protein sequence ID" value="GAA4809450.1"/>
    <property type="molecule type" value="Genomic_DNA"/>
</dbReference>
<sequence length="65" mass="6526">MTAPAAAAAGLVVAGVVAAATTGAVAAFLAADFVYGAAATVFGLRRLPTRPARPTPRPYPPRSFR</sequence>